<keyword evidence="2" id="KW-0732">Signal</keyword>
<dbReference type="InterPro" id="IPR050747">
    <property type="entry name" value="Mitochondrial_chaperone_BCS1"/>
</dbReference>
<proteinExistence type="predicted"/>
<dbReference type="GO" id="GO:0016887">
    <property type="term" value="F:ATP hydrolysis activity"/>
    <property type="evidence" value="ECO:0007669"/>
    <property type="project" value="InterPro"/>
</dbReference>
<evidence type="ECO:0000313" key="4">
    <source>
        <dbReference type="EMBL" id="KAK8142942.1"/>
    </source>
</evidence>
<evidence type="ECO:0000313" key="5">
    <source>
        <dbReference type="Proteomes" id="UP001397290"/>
    </source>
</evidence>
<dbReference type="Gene3D" id="3.40.50.300">
    <property type="entry name" value="P-loop containing nucleotide triphosphate hydrolases"/>
    <property type="match status" value="1"/>
</dbReference>
<dbReference type="Proteomes" id="UP001397290">
    <property type="component" value="Unassembled WGS sequence"/>
</dbReference>
<dbReference type="SUPFAM" id="SSF52540">
    <property type="entry name" value="P-loop containing nucleoside triphosphate hydrolases"/>
    <property type="match status" value="1"/>
</dbReference>
<name>A0AAW0RL60_9HYPO</name>
<reference evidence="4 5" key="1">
    <citation type="submission" date="2020-02" db="EMBL/GenBank/DDBJ databases">
        <title>Comparative genomics of the hypocrealean fungal genus Beauvera.</title>
        <authorList>
            <person name="Showalter D.N."/>
            <person name="Bushley K.E."/>
            <person name="Rehner S.A."/>
        </authorList>
    </citation>
    <scope>NUCLEOTIDE SEQUENCE [LARGE SCALE GENOMIC DNA]</scope>
    <source>
        <strain evidence="4 5">ARSEF4384</strain>
    </source>
</reference>
<feature type="domain" description="ATPase AAA-type core" evidence="3">
    <location>
        <begin position="227"/>
        <end position="302"/>
    </location>
</feature>
<feature type="region of interest" description="Disordered" evidence="1">
    <location>
        <begin position="78"/>
        <end position="115"/>
    </location>
</feature>
<protein>
    <recommendedName>
        <fullName evidence="3">ATPase AAA-type core domain-containing protein</fullName>
    </recommendedName>
</protein>
<keyword evidence="5" id="KW-1185">Reference proteome</keyword>
<evidence type="ECO:0000256" key="2">
    <source>
        <dbReference type="SAM" id="SignalP"/>
    </source>
</evidence>
<sequence length="307" mass="33029">MKVSIMVAVVAGLAAATPLRVRQVQPEPGLKPFQPGTAADYRSCNNPVGLEACVGTSIYCERQLYRLTDEGTSFNGPDACLASRQKSDHEPEPKLESGPGIDETPSQPEKQKQSGVVGRECNLGEDCGDGLVCTISNGVDIFGTCQPKKEQQDQKQQPEKQKQSGVVGRECNLGEDCGDGLECTTSNGVDIFGTCQPKKEQQGQKQQPEKQNQSAYAEHDQLYHRGYLLHGAPGTGKTSLSLAAAGQFGLDVYAMNLSKVNDAKLSDLMRKLPTRYILLLEDIDAIESAKSRENSDAGSSTSSQCVQ</sequence>
<dbReference type="InterPro" id="IPR027417">
    <property type="entry name" value="P-loop_NTPase"/>
</dbReference>
<feature type="signal peptide" evidence="2">
    <location>
        <begin position="1"/>
        <end position="16"/>
    </location>
</feature>
<dbReference type="GO" id="GO:0005524">
    <property type="term" value="F:ATP binding"/>
    <property type="evidence" value="ECO:0007669"/>
    <property type="project" value="InterPro"/>
</dbReference>
<dbReference type="EMBL" id="JAAHCF010000580">
    <property type="protein sequence ID" value="KAK8142942.1"/>
    <property type="molecule type" value="Genomic_DNA"/>
</dbReference>
<evidence type="ECO:0000259" key="3">
    <source>
        <dbReference type="Pfam" id="PF00004"/>
    </source>
</evidence>
<dbReference type="PANTHER" id="PTHR23070">
    <property type="entry name" value="BCS1 AAA-TYPE ATPASE"/>
    <property type="match status" value="1"/>
</dbReference>
<dbReference type="AlphaFoldDB" id="A0AAW0RL60"/>
<organism evidence="4 5">
    <name type="scientific">Beauveria asiatica</name>
    <dbReference type="NCBI Taxonomy" id="1069075"/>
    <lineage>
        <taxon>Eukaryota</taxon>
        <taxon>Fungi</taxon>
        <taxon>Dikarya</taxon>
        <taxon>Ascomycota</taxon>
        <taxon>Pezizomycotina</taxon>
        <taxon>Sordariomycetes</taxon>
        <taxon>Hypocreomycetidae</taxon>
        <taxon>Hypocreales</taxon>
        <taxon>Cordycipitaceae</taxon>
        <taxon>Beauveria</taxon>
    </lineage>
</organism>
<evidence type="ECO:0000256" key="1">
    <source>
        <dbReference type="SAM" id="MobiDB-lite"/>
    </source>
</evidence>
<gene>
    <name evidence="4" type="ORF">G3M48_007963</name>
</gene>
<dbReference type="InterPro" id="IPR003959">
    <property type="entry name" value="ATPase_AAA_core"/>
</dbReference>
<feature type="compositionally biased region" description="Basic and acidic residues" evidence="1">
    <location>
        <begin position="85"/>
        <end position="95"/>
    </location>
</feature>
<dbReference type="Pfam" id="PF00004">
    <property type="entry name" value="AAA"/>
    <property type="match status" value="1"/>
</dbReference>
<accession>A0AAW0RL60</accession>
<feature type="chain" id="PRO_5043956917" description="ATPase AAA-type core domain-containing protein" evidence="2">
    <location>
        <begin position="17"/>
        <end position="307"/>
    </location>
</feature>
<comment type="caution">
    <text evidence="4">The sequence shown here is derived from an EMBL/GenBank/DDBJ whole genome shotgun (WGS) entry which is preliminary data.</text>
</comment>